<dbReference type="PANTHER" id="PTHR10933">
    <property type="entry name" value="IMMUNOGLOBULIN-BINDING PROTEIN 1"/>
    <property type="match status" value="1"/>
</dbReference>
<reference evidence="4 5" key="1">
    <citation type="submission" date="2020-11" db="EMBL/GenBank/DDBJ databases">
        <authorList>
            <person name="Wallbank WR R."/>
            <person name="Pardo Diaz C."/>
            <person name="Kozak K."/>
            <person name="Martin S."/>
            <person name="Jiggins C."/>
            <person name="Moest M."/>
            <person name="Warren A I."/>
            <person name="Generalovic N T."/>
            <person name="Byers J.R.P. K."/>
            <person name="Montejo-Kovacevich G."/>
            <person name="Yen C E."/>
        </authorList>
    </citation>
    <scope>NUCLEOTIDE SEQUENCE [LARGE SCALE GENOMIC DNA]</scope>
</reference>
<evidence type="ECO:0008006" key="6">
    <source>
        <dbReference type="Google" id="ProtNLM"/>
    </source>
</evidence>
<keyword evidence="2" id="KW-0175">Coiled coil</keyword>
<organism evidence="4 5">
    <name type="scientific">Hermetia illucens</name>
    <name type="common">Black soldier fly</name>
    <dbReference type="NCBI Taxonomy" id="343691"/>
    <lineage>
        <taxon>Eukaryota</taxon>
        <taxon>Metazoa</taxon>
        <taxon>Ecdysozoa</taxon>
        <taxon>Arthropoda</taxon>
        <taxon>Hexapoda</taxon>
        <taxon>Insecta</taxon>
        <taxon>Pterygota</taxon>
        <taxon>Neoptera</taxon>
        <taxon>Endopterygota</taxon>
        <taxon>Diptera</taxon>
        <taxon>Brachycera</taxon>
        <taxon>Stratiomyomorpha</taxon>
        <taxon>Stratiomyidae</taxon>
        <taxon>Hermetiinae</taxon>
        <taxon>Hermetia</taxon>
    </lineage>
</organism>
<dbReference type="GO" id="GO:0005829">
    <property type="term" value="C:cytosol"/>
    <property type="evidence" value="ECO:0007669"/>
    <property type="project" value="TreeGrafter"/>
</dbReference>
<feature type="region of interest" description="Disordered" evidence="3">
    <location>
        <begin position="218"/>
        <end position="255"/>
    </location>
</feature>
<dbReference type="PANTHER" id="PTHR10933:SF9">
    <property type="entry name" value="IMMUNOGLOBULIN-BINDING PROTEIN 1"/>
    <property type="match status" value="1"/>
</dbReference>
<dbReference type="OrthoDB" id="10261753at2759"/>
<gene>
    <name evidence="4" type="ORF">HERILL_LOCUS9086</name>
</gene>
<feature type="compositionally biased region" description="Basic and acidic residues" evidence="3">
    <location>
        <begin position="340"/>
        <end position="360"/>
    </location>
</feature>
<dbReference type="InParanoid" id="A0A7R8USM9"/>
<evidence type="ECO:0000256" key="3">
    <source>
        <dbReference type="SAM" id="MobiDB-lite"/>
    </source>
</evidence>
<dbReference type="Gene3D" id="1.25.40.540">
    <property type="entry name" value="TAP42-like family"/>
    <property type="match status" value="1"/>
</dbReference>
<dbReference type="EMBL" id="LR899011">
    <property type="protein sequence ID" value="CAD7086304.1"/>
    <property type="molecule type" value="Genomic_DNA"/>
</dbReference>
<dbReference type="OMA" id="EYELCEA"/>
<dbReference type="GO" id="GO:0051721">
    <property type="term" value="F:protein phosphatase 2A binding"/>
    <property type="evidence" value="ECO:0007669"/>
    <property type="project" value="TreeGrafter"/>
</dbReference>
<dbReference type="FunFam" id="1.25.40.540:FF:000003">
    <property type="entry name" value="Immunoglobulin (CD79A)-binding protein 1"/>
    <property type="match status" value="1"/>
</dbReference>
<dbReference type="Proteomes" id="UP000594454">
    <property type="component" value="Chromosome 3"/>
</dbReference>
<accession>A0A7R8USM9</accession>
<proteinExistence type="inferred from homology"/>
<dbReference type="GO" id="GO:0009966">
    <property type="term" value="P:regulation of signal transduction"/>
    <property type="evidence" value="ECO:0007669"/>
    <property type="project" value="InterPro"/>
</dbReference>
<evidence type="ECO:0000256" key="1">
    <source>
        <dbReference type="ARBA" id="ARBA00034730"/>
    </source>
</evidence>
<comment type="similarity">
    <text evidence="1">Belongs to the IGBP1/TAP42 family.</text>
</comment>
<dbReference type="InterPro" id="IPR038511">
    <property type="entry name" value="TAP42/TAP46-like_sf"/>
</dbReference>
<dbReference type="InterPro" id="IPR007304">
    <property type="entry name" value="TAP46-like"/>
</dbReference>
<keyword evidence="5" id="KW-1185">Reference proteome</keyword>
<feature type="region of interest" description="Disordered" evidence="3">
    <location>
        <begin position="300"/>
        <end position="360"/>
    </location>
</feature>
<dbReference type="Pfam" id="PF04177">
    <property type="entry name" value="TAP42"/>
    <property type="match status" value="1"/>
</dbReference>
<evidence type="ECO:0000313" key="5">
    <source>
        <dbReference type="Proteomes" id="UP000594454"/>
    </source>
</evidence>
<dbReference type="AlphaFoldDB" id="A0A7R8USM9"/>
<protein>
    <recommendedName>
        <fullName evidence="6">Immunoglobulin-binding protein 1</fullName>
    </recommendedName>
</protein>
<name>A0A7R8USM9_HERIL</name>
<feature type="coiled-coil region" evidence="2">
    <location>
        <begin position="153"/>
        <end position="216"/>
    </location>
</feature>
<evidence type="ECO:0000256" key="2">
    <source>
        <dbReference type="SAM" id="Coils"/>
    </source>
</evidence>
<dbReference type="FunCoup" id="A0A7R8USM9">
    <property type="interactions" value="742"/>
</dbReference>
<sequence length="360" mass="42083">MASAEEGLTVDGKLSEIFSEGYDLYKSIETSPKPFNSEEFQEDVKKCIHLFEDSTRLVSIIGMFSTNEQAEEIATDNLKYLLLPFFLGQLTSKIQKRDRLECLKVAEVYYRDFIKRCEDYEIVKRESEIAELNSTPRDEKAELVQMAIKRNTKIEKYRQKKELEEQLKMLKIAIERDNVDDEIKRDFYMKLIQSSIIETKDELDSIKMELQILEMRKSSGAEELENSDSFNGGPPSHSHDSSHNHRHHHHYRPEPLKPIIITRNEMQKAVYGMGYPSLPVMTVSEFYDQRVAEGIFPDPEKAAHMKPVTGEKTEEEVEQERAEQDELEEADDETYLARRRAFDEYKDNVRRGDGNRYNRS</sequence>
<dbReference type="GO" id="GO:0035303">
    <property type="term" value="P:regulation of dephosphorylation"/>
    <property type="evidence" value="ECO:0007669"/>
    <property type="project" value="TreeGrafter"/>
</dbReference>
<feature type="compositionally biased region" description="Acidic residues" evidence="3">
    <location>
        <begin position="325"/>
        <end position="334"/>
    </location>
</feature>
<evidence type="ECO:0000313" key="4">
    <source>
        <dbReference type="EMBL" id="CAD7086304.1"/>
    </source>
</evidence>